<proteinExistence type="predicted"/>
<evidence type="ECO:0000256" key="1">
    <source>
        <dbReference type="SAM" id="Phobius"/>
    </source>
</evidence>
<keyword evidence="1" id="KW-1133">Transmembrane helix</keyword>
<keyword evidence="1" id="KW-0472">Membrane</keyword>
<dbReference type="EMBL" id="HBUF01279901">
    <property type="protein sequence ID" value="CAG6687123.1"/>
    <property type="molecule type" value="Transcribed_RNA"/>
</dbReference>
<feature type="transmembrane region" description="Helical" evidence="1">
    <location>
        <begin position="20"/>
        <end position="50"/>
    </location>
</feature>
<protein>
    <submittedName>
        <fullName evidence="2">Uncharacterized protein</fullName>
    </submittedName>
</protein>
<dbReference type="AlphaFoldDB" id="A0A8D8X9D5"/>
<accession>A0A8D8X9D5</accession>
<organism evidence="2">
    <name type="scientific">Cacopsylla melanoneura</name>
    <dbReference type="NCBI Taxonomy" id="428564"/>
    <lineage>
        <taxon>Eukaryota</taxon>
        <taxon>Metazoa</taxon>
        <taxon>Ecdysozoa</taxon>
        <taxon>Arthropoda</taxon>
        <taxon>Hexapoda</taxon>
        <taxon>Insecta</taxon>
        <taxon>Pterygota</taxon>
        <taxon>Neoptera</taxon>
        <taxon>Paraneoptera</taxon>
        <taxon>Hemiptera</taxon>
        <taxon>Sternorrhyncha</taxon>
        <taxon>Psylloidea</taxon>
        <taxon>Psyllidae</taxon>
        <taxon>Psyllinae</taxon>
        <taxon>Cacopsylla</taxon>
    </lineage>
</organism>
<evidence type="ECO:0000313" key="2">
    <source>
        <dbReference type="EMBL" id="CAG6687123.1"/>
    </source>
</evidence>
<feature type="transmembrane region" description="Helical" evidence="1">
    <location>
        <begin position="71"/>
        <end position="91"/>
    </location>
</feature>
<name>A0A8D8X9D5_9HEMI</name>
<sequence length="101" mass="11895">MFSNFVIFSSSSTPPPPLYISYFFSFFLLHFLFPSSSISSPLFFFPFFTLISLNRKNKCNFSTPFRFRGDFFIVVLDFFFLSSRFSLLLATKHSIIPNRLR</sequence>
<reference evidence="2" key="1">
    <citation type="submission" date="2021-05" db="EMBL/GenBank/DDBJ databases">
        <authorList>
            <person name="Alioto T."/>
            <person name="Alioto T."/>
            <person name="Gomez Garrido J."/>
        </authorList>
    </citation>
    <scope>NUCLEOTIDE SEQUENCE</scope>
</reference>
<keyword evidence="1" id="KW-0812">Transmembrane</keyword>